<dbReference type="InterPro" id="IPR018204">
    <property type="entry name" value="Trp_synthase_alpha_AS"/>
</dbReference>
<organism evidence="11 12">
    <name type="scientific">Candidatus Eubacterium faecipullorum</name>
    <dbReference type="NCBI Taxonomy" id="2838571"/>
    <lineage>
        <taxon>Bacteria</taxon>
        <taxon>Bacillati</taxon>
        <taxon>Bacillota</taxon>
        <taxon>Clostridia</taxon>
        <taxon>Eubacteriales</taxon>
        <taxon>Eubacteriaceae</taxon>
        <taxon>Eubacterium</taxon>
    </lineage>
</organism>
<evidence type="ECO:0000256" key="10">
    <source>
        <dbReference type="RuleBase" id="RU003662"/>
    </source>
</evidence>
<dbReference type="InterPro" id="IPR002028">
    <property type="entry name" value="Trp_synthase_suA"/>
</dbReference>
<evidence type="ECO:0000313" key="11">
    <source>
        <dbReference type="EMBL" id="HIW85255.1"/>
    </source>
</evidence>
<dbReference type="EC" id="4.2.1.20" evidence="9"/>
<evidence type="ECO:0000256" key="4">
    <source>
        <dbReference type="ARBA" id="ARBA00022605"/>
    </source>
</evidence>
<comment type="similarity">
    <text evidence="9 10">Belongs to the TrpA family.</text>
</comment>
<evidence type="ECO:0000256" key="1">
    <source>
        <dbReference type="ARBA" id="ARBA00003365"/>
    </source>
</evidence>
<dbReference type="HAMAP" id="MF_00131">
    <property type="entry name" value="Trp_synth_alpha"/>
    <property type="match status" value="1"/>
</dbReference>
<dbReference type="GO" id="GO:0005829">
    <property type="term" value="C:cytosol"/>
    <property type="evidence" value="ECO:0007669"/>
    <property type="project" value="TreeGrafter"/>
</dbReference>
<dbReference type="Gene3D" id="3.20.20.70">
    <property type="entry name" value="Aldolase class I"/>
    <property type="match status" value="1"/>
</dbReference>
<evidence type="ECO:0000256" key="3">
    <source>
        <dbReference type="ARBA" id="ARBA00011270"/>
    </source>
</evidence>
<evidence type="ECO:0000256" key="2">
    <source>
        <dbReference type="ARBA" id="ARBA00004733"/>
    </source>
</evidence>
<dbReference type="EMBL" id="DXGE01000010">
    <property type="protein sequence ID" value="HIW85255.1"/>
    <property type="molecule type" value="Genomic_DNA"/>
</dbReference>
<gene>
    <name evidence="9 11" type="primary">trpA</name>
    <name evidence="11" type="ORF">IAA48_02045</name>
</gene>
<dbReference type="Pfam" id="PF00290">
    <property type="entry name" value="Trp_syntA"/>
    <property type="match status" value="1"/>
</dbReference>
<evidence type="ECO:0000256" key="6">
    <source>
        <dbReference type="ARBA" id="ARBA00023141"/>
    </source>
</evidence>
<comment type="function">
    <text evidence="1 9">The alpha subunit is responsible for the aldol cleavage of indoleglycerol phosphate to indole and glyceraldehyde 3-phosphate.</text>
</comment>
<dbReference type="InterPro" id="IPR011060">
    <property type="entry name" value="RibuloseP-bd_barrel"/>
</dbReference>
<feature type="active site" description="Proton acceptor" evidence="9">
    <location>
        <position position="55"/>
    </location>
</feature>
<comment type="caution">
    <text evidence="11">The sequence shown here is derived from an EMBL/GenBank/DDBJ whole genome shotgun (WGS) entry which is preliminary data.</text>
</comment>
<evidence type="ECO:0000256" key="9">
    <source>
        <dbReference type="HAMAP-Rule" id="MF_00131"/>
    </source>
</evidence>
<dbReference type="PANTHER" id="PTHR43406:SF1">
    <property type="entry name" value="TRYPTOPHAN SYNTHASE ALPHA CHAIN, CHLOROPLASTIC"/>
    <property type="match status" value="1"/>
</dbReference>
<dbReference type="AlphaFoldDB" id="A0A9D1RD35"/>
<reference evidence="11" key="1">
    <citation type="journal article" date="2021" name="PeerJ">
        <title>Extensive microbial diversity within the chicken gut microbiome revealed by metagenomics and culture.</title>
        <authorList>
            <person name="Gilroy R."/>
            <person name="Ravi A."/>
            <person name="Getino M."/>
            <person name="Pursley I."/>
            <person name="Horton D.L."/>
            <person name="Alikhan N.F."/>
            <person name="Baker D."/>
            <person name="Gharbi K."/>
            <person name="Hall N."/>
            <person name="Watson M."/>
            <person name="Adriaenssens E.M."/>
            <person name="Foster-Nyarko E."/>
            <person name="Jarju S."/>
            <person name="Secka A."/>
            <person name="Antonio M."/>
            <person name="Oren A."/>
            <person name="Chaudhuri R.R."/>
            <person name="La Ragione R."/>
            <person name="Hildebrand F."/>
            <person name="Pallen M.J."/>
        </authorList>
    </citation>
    <scope>NUCLEOTIDE SEQUENCE</scope>
    <source>
        <strain evidence="11">421</strain>
    </source>
</reference>
<comment type="subunit">
    <text evidence="3 9">Tetramer of two alpha and two beta chains.</text>
</comment>
<feature type="active site" description="Proton acceptor" evidence="9">
    <location>
        <position position="44"/>
    </location>
</feature>
<keyword evidence="4 9" id="KW-0028">Amino-acid biosynthesis</keyword>
<dbReference type="InterPro" id="IPR013785">
    <property type="entry name" value="Aldolase_TIM"/>
</dbReference>
<comment type="catalytic activity">
    <reaction evidence="8 9">
        <text>(1S,2R)-1-C-(indol-3-yl)glycerol 3-phosphate + L-serine = D-glyceraldehyde 3-phosphate + L-tryptophan + H2O</text>
        <dbReference type="Rhea" id="RHEA:10532"/>
        <dbReference type="ChEBI" id="CHEBI:15377"/>
        <dbReference type="ChEBI" id="CHEBI:33384"/>
        <dbReference type="ChEBI" id="CHEBI:57912"/>
        <dbReference type="ChEBI" id="CHEBI:58866"/>
        <dbReference type="ChEBI" id="CHEBI:59776"/>
        <dbReference type="EC" id="4.2.1.20"/>
    </reaction>
</comment>
<comment type="pathway">
    <text evidence="2 9">Amino-acid biosynthesis; L-tryptophan biosynthesis; L-tryptophan from chorismate: step 5/5.</text>
</comment>
<dbReference type="PROSITE" id="PS00167">
    <property type="entry name" value="TRP_SYNTHASE_ALPHA"/>
    <property type="match status" value="1"/>
</dbReference>
<evidence type="ECO:0000313" key="12">
    <source>
        <dbReference type="Proteomes" id="UP000824205"/>
    </source>
</evidence>
<name>A0A9D1RD35_9FIRM</name>
<protein>
    <recommendedName>
        <fullName evidence="9">Tryptophan synthase alpha chain</fullName>
        <ecNumber evidence="9">4.2.1.20</ecNumber>
    </recommendedName>
</protein>
<dbReference type="GO" id="GO:0004834">
    <property type="term" value="F:tryptophan synthase activity"/>
    <property type="evidence" value="ECO:0007669"/>
    <property type="project" value="UniProtKB-UniRule"/>
</dbReference>
<dbReference type="NCBIfam" id="TIGR00262">
    <property type="entry name" value="trpA"/>
    <property type="match status" value="1"/>
</dbReference>
<evidence type="ECO:0000256" key="8">
    <source>
        <dbReference type="ARBA" id="ARBA00049047"/>
    </source>
</evidence>
<accession>A0A9D1RD35</accession>
<dbReference type="CDD" id="cd04724">
    <property type="entry name" value="Tryptophan_synthase_alpha"/>
    <property type="match status" value="1"/>
</dbReference>
<dbReference type="FunFam" id="3.20.20.70:FF:000037">
    <property type="entry name" value="Tryptophan synthase alpha chain"/>
    <property type="match status" value="1"/>
</dbReference>
<dbReference type="PANTHER" id="PTHR43406">
    <property type="entry name" value="TRYPTOPHAN SYNTHASE, ALPHA CHAIN"/>
    <property type="match status" value="1"/>
</dbReference>
<dbReference type="Proteomes" id="UP000824205">
    <property type="component" value="Unassembled WGS sequence"/>
</dbReference>
<keyword evidence="5 9" id="KW-0822">Tryptophan biosynthesis</keyword>
<keyword evidence="6 9" id="KW-0057">Aromatic amino acid biosynthesis</keyword>
<keyword evidence="7 9" id="KW-0456">Lyase</keyword>
<reference evidence="11" key="2">
    <citation type="submission" date="2021-04" db="EMBL/GenBank/DDBJ databases">
        <authorList>
            <person name="Gilroy R."/>
        </authorList>
    </citation>
    <scope>NUCLEOTIDE SEQUENCE</scope>
    <source>
        <strain evidence="11">421</strain>
    </source>
</reference>
<sequence>MNNISKAFENGKAFIGFVTAGDPDLETSKKIMLEMARAGCDLIEIGIPFSDPIAEGPVIQEADLRSLAGGTTTDKVFALAAELSKEADIPLVFMTYLNVLFKYGYDKFLENAKNSGISGVIVPDLPFEEKKELRSVADKYGIDVISLIAPTSESRIQMIAKEAKGFIYEVSSLGVTGVRSEIKTDLRAITESIKAVTDIPVAIGFGINTPEQAARVCEYADGVIVGSAIVKIVAQYGKNAPAYVYDYVKSMKDAIHAAGR</sequence>
<evidence type="ECO:0000256" key="5">
    <source>
        <dbReference type="ARBA" id="ARBA00022822"/>
    </source>
</evidence>
<proteinExistence type="inferred from homology"/>
<dbReference type="SUPFAM" id="SSF51366">
    <property type="entry name" value="Ribulose-phoshate binding barrel"/>
    <property type="match status" value="1"/>
</dbReference>
<evidence type="ECO:0000256" key="7">
    <source>
        <dbReference type="ARBA" id="ARBA00023239"/>
    </source>
</evidence>